<evidence type="ECO:0000313" key="4">
    <source>
        <dbReference type="Proteomes" id="UP000199529"/>
    </source>
</evidence>
<sequence length="240" mass="26749">MCLLTYYPPGVAPQTDALLNGAHLNNDGHGFATVTGNQIVVRRSMNPEKLVESFERMRKKNLDGPALFHSRLSTHGSIGVQNCHPFYMGGDRRTVVAHNGILPKEVHPRRGDNRSDTRVAAEDFLPKSSFGSFATRAGRRRLTQWLGRGNKLAILTVDPNYRKNSYLLNEECGIWDDGVWYSNLGYLEPLHDFSDGCPLCESAAEMVDIYGFCEICGCCVDCEEYVESCCCYVPAMQARG</sequence>
<evidence type="ECO:0000313" key="3">
    <source>
        <dbReference type="EMBL" id="SDY01945.1"/>
    </source>
</evidence>
<dbReference type="EMBL" id="FNOK01000018">
    <property type="protein sequence ID" value="SDY01945.1"/>
    <property type="molecule type" value="Genomic_DNA"/>
</dbReference>
<dbReference type="SUPFAM" id="SSF56235">
    <property type="entry name" value="N-terminal nucleophile aminohydrolases (Ntn hydrolases)"/>
    <property type="match status" value="1"/>
</dbReference>
<protein>
    <submittedName>
        <fullName evidence="3">Glutamine amidotransferase</fullName>
    </submittedName>
</protein>
<dbReference type="CDD" id="cd00352">
    <property type="entry name" value="Gn_AT_II"/>
    <property type="match status" value="1"/>
</dbReference>
<dbReference type="Pfam" id="PF13230">
    <property type="entry name" value="GATase_4"/>
    <property type="match status" value="1"/>
</dbReference>
<dbReference type="Proteomes" id="UP000199529">
    <property type="component" value="Unassembled WGS sequence"/>
</dbReference>
<accession>A0A1H3GFZ3</accession>
<reference evidence="4" key="1">
    <citation type="submission" date="2016-10" db="EMBL/GenBank/DDBJ databases">
        <authorList>
            <person name="Varghese N."/>
            <person name="Submissions S."/>
        </authorList>
    </citation>
    <scope>NUCLEOTIDE SEQUENCE [LARGE SCALE GENOMIC DNA]</scope>
    <source>
        <strain evidence="4">CGMCC 4.3530</strain>
    </source>
</reference>
<proteinExistence type="predicted"/>
<dbReference type="AlphaFoldDB" id="A0A1H3GFZ3"/>
<dbReference type="GO" id="GO:0016740">
    <property type="term" value="F:transferase activity"/>
    <property type="evidence" value="ECO:0007669"/>
    <property type="project" value="UniProtKB-KW"/>
</dbReference>
<evidence type="ECO:0000259" key="2">
    <source>
        <dbReference type="PROSITE" id="PS51278"/>
    </source>
</evidence>
<gene>
    <name evidence="3" type="ORF">SAMN05216215_1018154</name>
</gene>
<evidence type="ECO:0000256" key="1">
    <source>
        <dbReference type="ARBA" id="ARBA00022962"/>
    </source>
</evidence>
<name>A0A1H3GFZ3_9PSEU</name>
<dbReference type="Gene3D" id="3.60.20.10">
    <property type="entry name" value="Glutamine Phosphoribosylpyrophosphate, subunit 1, domain 1"/>
    <property type="match status" value="1"/>
</dbReference>
<organism evidence="3 4">
    <name type="scientific">Saccharopolyspora shandongensis</name>
    <dbReference type="NCBI Taxonomy" id="418495"/>
    <lineage>
        <taxon>Bacteria</taxon>
        <taxon>Bacillati</taxon>
        <taxon>Actinomycetota</taxon>
        <taxon>Actinomycetes</taxon>
        <taxon>Pseudonocardiales</taxon>
        <taxon>Pseudonocardiaceae</taxon>
        <taxon>Saccharopolyspora</taxon>
    </lineage>
</organism>
<keyword evidence="4" id="KW-1185">Reference proteome</keyword>
<dbReference type="OrthoDB" id="1094040at2"/>
<dbReference type="InterPro" id="IPR026869">
    <property type="entry name" value="EgtC-like"/>
</dbReference>
<feature type="domain" description="Glutamine amidotransferase type-2" evidence="2">
    <location>
        <begin position="2"/>
        <end position="240"/>
    </location>
</feature>
<dbReference type="PROSITE" id="PS51278">
    <property type="entry name" value="GATASE_TYPE_2"/>
    <property type="match status" value="1"/>
</dbReference>
<dbReference type="InterPro" id="IPR017932">
    <property type="entry name" value="GATase_2_dom"/>
</dbReference>
<dbReference type="STRING" id="418495.SAMN05216215_1018154"/>
<dbReference type="RefSeq" id="WP_143061035.1">
    <property type="nucleotide sequence ID" value="NZ_FNOK01000018.1"/>
</dbReference>
<keyword evidence="3" id="KW-0808">Transferase</keyword>
<dbReference type="InterPro" id="IPR029055">
    <property type="entry name" value="Ntn_hydrolases_N"/>
</dbReference>
<keyword evidence="1 3" id="KW-0315">Glutamine amidotransferase</keyword>